<dbReference type="RefSeq" id="WP_067786070.1">
    <property type="nucleotide sequence ID" value="NZ_CP016545.1"/>
</dbReference>
<dbReference type="EC" id="2.7.13.3" evidence="5"/>
<accession>A0A1C7D6U5</accession>
<organism evidence="5 6">
    <name type="scientific">Paraurantiacibacter namhicola</name>
    <dbReference type="NCBI Taxonomy" id="645517"/>
    <lineage>
        <taxon>Bacteria</taxon>
        <taxon>Pseudomonadati</taxon>
        <taxon>Pseudomonadota</taxon>
        <taxon>Alphaproteobacteria</taxon>
        <taxon>Sphingomonadales</taxon>
        <taxon>Erythrobacteraceae</taxon>
        <taxon>Paraurantiacibacter</taxon>
    </lineage>
</organism>
<dbReference type="NCBIfam" id="TIGR00229">
    <property type="entry name" value="sensory_box"/>
    <property type="match status" value="1"/>
</dbReference>
<protein>
    <submittedName>
        <fullName evidence="5">Blue-light-activated histidine kinase</fullName>
        <ecNumber evidence="5">2.7.13.3</ecNumber>
    </submittedName>
</protein>
<dbReference type="OrthoDB" id="7991996at2"/>
<dbReference type="STRING" id="645517.A6F65_00730"/>
<evidence type="ECO:0000313" key="5">
    <source>
        <dbReference type="EMBL" id="ANU07051.1"/>
    </source>
</evidence>
<name>A0A1C7D6U5_9SPHN</name>
<reference evidence="5 6" key="1">
    <citation type="submission" date="2016-07" db="EMBL/GenBank/DDBJ databases">
        <title>Complete genome sequence of Altererythrobacter namhicola JCM 16345T, containing esterase-encoding genes.</title>
        <authorList>
            <person name="Cheng H."/>
            <person name="Wu Y.-H."/>
            <person name="Jian S.-L."/>
            <person name="Huo Y.-Y."/>
            <person name="Wang C.-S."/>
            <person name="Xu X.-W."/>
        </authorList>
    </citation>
    <scope>NUCLEOTIDE SEQUENCE [LARGE SCALE GENOMIC DNA]</scope>
    <source>
        <strain evidence="5 6">JCM 16345</strain>
    </source>
</reference>
<keyword evidence="5" id="KW-0418">Kinase</keyword>
<dbReference type="PROSITE" id="PS50112">
    <property type="entry name" value="PAS"/>
    <property type="match status" value="1"/>
</dbReference>
<dbReference type="InterPro" id="IPR035965">
    <property type="entry name" value="PAS-like_dom_sf"/>
</dbReference>
<sequence>MHWLETAKPSVLRLKSAFERSNVSLTLADMTLPDSPLIAINEPFRRMTGYDPQQALGRNCRFLQPAGGAGPVRARIRSFMKDEAQEEGRFIVPNVSRGGRPFLNLVYISKMRIDGRFTFALGSQFDITGKDKRMADIYDTALRQDVLSLGKLAGEYGIVMLGTYDSLASSHSIIARNRITSQEDHL</sequence>
<dbReference type="PANTHER" id="PTHR47429:SF2">
    <property type="entry name" value="PROTEIN TWIN LOV 1"/>
    <property type="match status" value="1"/>
</dbReference>
<keyword evidence="3" id="KW-0157">Chromophore</keyword>
<dbReference type="KEGG" id="anh:A6F65_00730"/>
<keyword evidence="5" id="KW-0808">Transferase</keyword>
<keyword evidence="6" id="KW-1185">Reference proteome</keyword>
<dbReference type="SUPFAM" id="SSF55785">
    <property type="entry name" value="PYP-like sensor domain (PAS domain)"/>
    <property type="match status" value="1"/>
</dbReference>
<dbReference type="PANTHER" id="PTHR47429">
    <property type="entry name" value="PROTEIN TWIN LOV 1"/>
    <property type="match status" value="1"/>
</dbReference>
<proteinExistence type="predicted"/>
<dbReference type="Pfam" id="PF13426">
    <property type="entry name" value="PAS_9"/>
    <property type="match status" value="1"/>
</dbReference>
<keyword evidence="1" id="KW-0285">Flavoprotein</keyword>
<dbReference type="GO" id="GO:0004673">
    <property type="term" value="F:protein histidine kinase activity"/>
    <property type="evidence" value="ECO:0007669"/>
    <property type="project" value="UniProtKB-EC"/>
</dbReference>
<keyword evidence="2" id="KW-0288">FMN</keyword>
<dbReference type="EMBL" id="CP016545">
    <property type="protein sequence ID" value="ANU07051.1"/>
    <property type="molecule type" value="Genomic_DNA"/>
</dbReference>
<evidence type="ECO:0000256" key="1">
    <source>
        <dbReference type="ARBA" id="ARBA00022630"/>
    </source>
</evidence>
<evidence type="ECO:0000256" key="3">
    <source>
        <dbReference type="ARBA" id="ARBA00022991"/>
    </source>
</evidence>
<gene>
    <name evidence="5" type="primary">lov_1</name>
    <name evidence="5" type="ORF">A6F65_00730</name>
</gene>
<dbReference type="Gene3D" id="3.30.450.20">
    <property type="entry name" value="PAS domain"/>
    <property type="match status" value="1"/>
</dbReference>
<dbReference type="AlphaFoldDB" id="A0A1C7D6U5"/>
<feature type="domain" description="PAS" evidence="4">
    <location>
        <begin position="10"/>
        <end position="65"/>
    </location>
</feature>
<evidence type="ECO:0000256" key="2">
    <source>
        <dbReference type="ARBA" id="ARBA00022643"/>
    </source>
</evidence>
<evidence type="ECO:0000313" key="6">
    <source>
        <dbReference type="Proteomes" id="UP000092698"/>
    </source>
</evidence>
<dbReference type="Proteomes" id="UP000092698">
    <property type="component" value="Chromosome"/>
</dbReference>
<dbReference type="InterPro" id="IPR000014">
    <property type="entry name" value="PAS"/>
</dbReference>
<dbReference type="CDD" id="cd00130">
    <property type="entry name" value="PAS"/>
    <property type="match status" value="1"/>
</dbReference>
<evidence type="ECO:0000259" key="4">
    <source>
        <dbReference type="PROSITE" id="PS50112"/>
    </source>
</evidence>